<dbReference type="PANTHER" id="PTHR47430">
    <property type="entry name" value="GB|AAC33480.1"/>
    <property type="match status" value="1"/>
</dbReference>
<evidence type="ECO:0000313" key="4">
    <source>
        <dbReference type="Proteomes" id="UP001370490"/>
    </source>
</evidence>
<dbReference type="Proteomes" id="UP001370490">
    <property type="component" value="Unassembled WGS sequence"/>
</dbReference>
<sequence length="647" mass="75691">MELTKATRLTFLDEKTSKSKRKEKKKKKKKVEIDGVSGYAKLCAIGDKFDGVEDFVEDRKEKKKKKKKKKMNTSDDEVSGCVDSDDIVGAYKDGGRSGNEKSIESESEGRKKKKKKKGEKEKTDYAHEVSLDVGDEIDLVGIKRKRKKYECGVVEEDSRVEKRRKAKTVKDGREENFHKGKKRGKETVEMDNVSENPKPKQKSKRVTFSTHVEVFPSSTGFEMEKQKEGLEQHSTSLTSEIEEQKEGLEQHSADGIKIVLDSRKFGRLYGVWKEIGAALPHRASSSFRKRARILHERGNNELIWRSDTEEQVGRERVYRRSFSEEEDAIIKEAVEKYVKEHDLGENLADGINMIFNVRENPQLRGCWKEIGTALPSWPYESMQCRAYWLYMRKNNENTTERWKNEMENWEGELVQGKRYSKEEDEMIKEAVEKFLGESLADGINMVLHIKENPQLRGCWKEIGAALPHRPWVSIYKRAHNLYERDDKREWTTEEYELIQRYHEEHGSDWKTLADALGKHRVHLKDVWRRIKLRNEKRGYWSQDEYQKLFDLVNKDLQMKVHEERKSMHGMLRDNIGWGSISEKLGTQCQPMCCAKWYNQLSSSMVAEGEWEDVDDYRLIEALYSLDATCQEDVDWDSLLEHRLGDIC</sequence>
<dbReference type="EMBL" id="JBAMMX010000020">
    <property type="protein sequence ID" value="KAK6920565.1"/>
    <property type="molecule type" value="Genomic_DNA"/>
</dbReference>
<dbReference type="Gene3D" id="1.10.10.60">
    <property type="entry name" value="Homeodomain-like"/>
    <property type="match status" value="2"/>
</dbReference>
<feature type="compositionally biased region" description="Basic residues" evidence="1">
    <location>
        <begin position="18"/>
        <end position="29"/>
    </location>
</feature>
<feature type="region of interest" description="Disordered" evidence="1">
    <location>
        <begin position="1"/>
        <end position="29"/>
    </location>
</feature>
<dbReference type="Pfam" id="PF13921">
    <property type="entry name" value="Myb_DNA-bind_6"/>
    <property type="match status" value="1"/>
</dbReference>
<evidence type="ECO:0000259" key="2">
    <source>
        <dbReference type="PROSITE" id="PS50090"/>
    </source>
</evidence>
<dbReference type="SMART" id="SM00717">
    <property type="entry name" value="SANT"/>
    <property type="match status" value="4"/>
</dbReference>
<dbReference type="InterPro" id="IPR009057">
    <property type="entry name" value="Homeodomain-like_sf"/>
</dbReference>
<feature type="compositionally biased region" description="Acidic residues" evidence="1">
    <location>
        <begin position="74"/>
        <end position="86"/>
    </location>
</feature>
<keyword evidence="4" id="KW-1185">Reference proteome</keyword>
<dbReference type="PANTHER" id="PTHR47430:SF4">
    <property type="entry name" value="GB|AAC33480.1"/>
    <property type="match status" value="1"/>
</dbReference>
<feature type="compositionally biased region" description="Basic and acidic residues" evidence="1">
    <location>
        <begin position="168"/>
        <end position="178"/>
    </location>
</feature>
<evidence type="ECO:0000256" key="1">
    <source>
        <dbReference type="SAM" id="MobiDB-lite"/>
    </source>
</evidence>
<reference evidence="3 4" key="1">
    <citation type="submission" date="2023-12" db="EMBL/GenBank/DDBJ databases">
        <title>A high-quality genome assembly for Dillenia turbinata (Dilleniales).</title>
        <authorList>
            <person name="Chanderbali A."/>
        </authorList>
    </citation>
    <scope>NUCLEOTIDE SEQUENCE [LARGE SCALE GENOMIC DNA]</scope>
    <source>
        <strain evidence="3">LSX21</strain>
        <tissue evidence="3">Leaf</tissue>
    </source>
</reference>
<feature type="region of interest" description="Disordered" evidence="1">
    <location>
        <begin position="153"/>
        <end position="206"/>
    </location>
</feature>
<feature type="domain" description="Myb-like" evidence="2">
    <location>
        <begin position="482"/>
        <end position="531"/>
    </location>
</feature>
<dbReference type="InterPro" id="IPR001005">
    <property type="entry name" value="SANT/Myb"/>
</dbReference>
<gene>
    <name evidence="3" type="ORF">RJ641_014243</name>
</gene>
<feature type="compositionally biased region" description="Basic residues" evidence="1">
    <location>
        <begin position="61"/>
        <end position="71"/>
    </location>
</feature>
<comment type="caution">
    <text evidence="3">The sequence shown here is derived from an EMBL/GenBank/DDBJ whole genome shotgun (WGS) entry which is preliminary data.</text>
</comment>
<organism evidence="3 4">
    <name type="scientific">Dillenia turbinata</name>
    <dbReference type="NCBI Taxonomy" id="194707"/>
    <lineage>
        <taxon>Eukaryota</taxon>
        <taxon>Viridiplantae</taxon>
        <taxon>Streptophyta</taxon>
        <taxon>Embryophyta</taxon>
        <taxon>Tracheophyta</taxon>
        <taxon>Spermatophyta</taxon>
        <taxon>Magnoliopsida</taxon>
        <taxon>eudicotyledons</taxon>
        <taxon>Gunneridae</taxon>
        <taxon>Pentapetalae</taxon>
        <taxon>Dilleniales</taxon>
        <taxon>Dilleniaceae</taxon>
        <taxon>Dillenia</taxon>
    </lineage>
</organism>
<dbReference type="PROSITE" id="PS50090">
    <property type="entry name" value="MYB_LIKE"/>
    <property type="match status" value="2"/>
</dbReference>
<name>A0AAN8Z2B6_9MAGN</name>
<accession>A0AAN8Z2B6</accession>
<protein>
    <recommendedName>
        <fullName evidence="2">Myb-like domain-containing protein</fullName>
    </recommendedName>
</protein>
<evidence type="ECO:0000313" key="3">
    <source>
        <dbReference type="EMBL" id="KAK6920565.1"/>
    </source>
</evidence>
<dbReference type="SUPFAM" id="SSF46689">
    <property type="entry name" value="Homeodomain-like"/>
    <property type="match status" value="1"/>
</dbReference>
<proteinExistence type="predicted"/>
<feature type="region of interest" description="Disordered" evidence="1">
    <location>
        <begin position="57"/>
        <end position="124"/>
    </location>
</feature>
<feature type="domain" description="Myb-like" evidence="2">
    <location>
        <begin position="532"/>
        <end position="600"/>
    </location>
</feature>
<feature type="compositionally biased region" description="Basic and acidic residues" evidence="1">
    <location>
        <begin position="93"/>
        <end position="109"/>
    </location>
</feature>
<dbReference type="AlphaFoldDB" id="A0AAN8Z2B6"/>